<evidence type="ECO:0000313" key="2">
    <source>
        <dbReference type="EMBL" id="RHW41680.1"/>
    </source>
</evidence>
<keyword evidence="3" id="KW-1185">Reference proteome</keyword>
<feature type="region of interest" description="Disordered" evidence="1">
    <location>
        <begin position="40"/>
        <end position="64"/>
    </location>
</feature>
<dbReference type="AlphaFoldDB" id="A0A417YW96"/>
<name>A0A417YW96_9BACI</name>
<gene>
    <name evidence="2" type="ORF">D1B31_08185</name>
</gene>
<organism evidence="2 3">
    <name type="scientific">Neobacillus notoginsengisoli</name>
    <dbReference type="NCBI Taxonomy" id="1578198"/>
    <lineage>
        <taxon>Bacteria</taxon>
        <taxon>Bacillati</taxon>
        <taxon>Bacillota</taxon>
        <taxon>Bacilli</taxon>
        <taxon>Bacillales</taxon>
        <taxon>Bacillaceae</taxon>
        <taxon>Neobacillus</taxon>
    </lineage>
</organism>
<evidence type="ECO:0000256" key="1">
    <source>
        <dbReference type="SAM" id="MobiDB-lite"/>
    </source>
</evidence>
<dbReference type="EMBL" id="QWEG01000004">
    <property type="protein sequence ID" value="RHW41680.1"/>
    <property type="molecule type" value="Genomic_DNA"/>
</dbReference>
<reference evidence="2 3" key="1">
    <citation type="journal article" date="2017" name="Int. J. Syst. Evol. Microbiol.">
        <title>Bacillus notoginsengisoli sp. nov., a novel bacterium isolated from the rhizosphere of Panax notoginseng.</title>
        <authorList>
            <person name="Zhang M.Y."/>
            <person name="Cheng J."/>
            <person name="Cai Y."/>
            <person name="Zhang T.Y."/>
            <person name="Wu Y.Y."/>
            <person name="Manikprabhu D."/>
            <person name="Li W.J."/>
            <person name="Zhang Y.X."/>
        </authorList>
    </citation>
    <scope>NUCLEOTIDE SEQUENCE [LARGE SCALE GENOMIC DNA]</scope>
    <source>
        <strain evidence="2 3">JCM 30743</strain>
    </source>
</reference>
<sequence>MISNTVDWSERRVDSSKMLSHFLRAMIIRRSGFVLREKRSVGDPTGACAEEAPRPPAESEAPGAEINNLVYEIKNLEG</sequence>
<comment type="caution">
    <text evidence="2">The sequence shown here is derived from an EMBL/GenBank/DDBJ whole genome shotgun (WGS) entry which is preliminary data.</text>
</comment>
<evidence type="ECO:0000313" key="3">
    <source>
        <dbReference type="Proteomes" id="UP000284416"/>
    </source>
</evidence>
<proteinExistence type="predicted"/>
<dbReference type="Proteomes" id="UP000284416">
    <property type="component" value="Unassembled WGS sequence"/>
</dbReference>
<protein>
    <submittedName>
        <fullName evidence="2">Uncharacterized protein</fullName>
    </submittedName>
</protein>
<accession>A0A417YW96</accession>